<gene>
    <name evidence="2" type="ORF">RRF57_000467</name>
</gene>
<name>A0AAN7UFR1_9PEZI</name>
<organism evidence="2 3">
    <name type="scientific">Xylaria bambusicola</name>
    <dbReference type="NCBI Taxonomy" id="326684"/>
    <lineage>
        <taxon>Eukaryota</taxon>
        <taxon>Fungi</taxon>
        <taxon>Dikarya</taxon>
        <taxon>Ascomycota</taxon>
        <taxon>Pezizomycotina</taxon>
        <taxon>Sordariomycetes</taxon>
        <taxon>Xylariomycetidae</taxon>
        <taxon>Xylariales</taxon>
        <taxon>Xylariaceae</taxon>
        <taxon>Xylaria</taxon>
    </lineage>
</organism>
<keyword evidence="3" id="KW-1185">Reference proteome</keyword>
<evidence type="ECO:0000256" key="1">
    <source>
        <dbReference type="SAM" id="MobiDB-lite"/>
    </source>
</evidence>
<reference evidence="2 3" key="1">
    <citation type="submission" date="2023-10" db="EMBL/GenBank/DDBJ databases">
        <title>Draft genome sequence of Xylaria bambusicola isolate GMP-LS, the root and basal stem rot pathogen of sugarcane in Indonesia.</title>
        <authorList>
            <person name="Selvaraj P."/>
            <person name="Muralishankar V."/>
            <person name="Muruganantham S."/>
            <person name="Sp S."/>
            <person name="Haryani S."/>
            <person name="Lau K.J.X."/>
            <person name="Naqvi N.I."/>
        </authorList>
    </citation>
    <scope>NUCLEOTIDE SEQUENCE [LARGE SCALE GENOMIC DNA]</scope>
    <source>
        <strain evidence="2">GMP-LS</strain>
    </source>
</reference>
<dbReference type="EMBL" id="JAWHQM010000001">
    <property type="protein sequence ID" value="KAK5624751.1"/>
    <property type="molecule type" value="Genomic_DNA"/>
</dbReference>
<proteinExistence type="predicted"/>
<protein>
    <submittedName>
        <fullName evidence="2">Uncharacterized protein</fullName>
    </submittedName>
</protein>
<feature type="region of interest" description="Disordered" evidence="1">
    <location>
        <begin position="68"/>
        <end position="96"/>
    </location>
</feature>
<feature type="region of interest" description="Disordered" evidence="1">
    <location>
        <begin position="1"/>
        <end position="26"/>
    </location>
</feature>
<evidence type="ECO:0000313" key="3">
    <source>
        <dbReference type="Proteomes" id="UP001305414"/>
    </source>
</evidence>
<comment type="caution">
    <text evidence="2">The sequence shown here is derived from an EMBL/GenBank/DDBJ whole genome shotgun (WGS) entry which is preliminary data.</text>
</comment>
<accession>A0AAN7UFR1</accession>
<sequence length="96" mass="10463">MSSCTLAPPTPVLPTLPPRHTGRHDPSRAILSSMLRRMGSAMPKVLRSDSMRRFSCVASHDLRRASRGWRDTGAGGVEEDEGTGEAAGFRPWRSTS</sequence>
<dbReference type="AlphaFoldDB" id="A0AAN7UFR1"/>
<evidence type="ECO:0000313" key="2">
    <source>
        <dbReference type="EMBL" id="KAK5624751.1"/>
    </source>
</evidence>
<feature type="compositionally biased region" description="Pro residues" evidence="1">
    <location>
        <begin position="8"/>
        <end position="17"/>
    </location>
</feature>
<dbReference type="Proteomes" id="UP001305414">
    <property type="component" value="Unassembled WGS sequence"/>
</dbReference>